<evidence type="ECO:0000256" key="3">
    <source>
        <dbReference type="PROSITE-ProRule" id="PRU00339"/>
    </source>
</evidence>
<dbReference type="KEGG" id="mmaz:MmTuc01_0137"/>
<dbReference type="Pfam" id="PF07719">
    <property type="entry name" value="TPR_2"/>
    <property type="match status" value="1"/>
</dbReference>
<dbReference type="PANTHER" id="PTHR44943:SF8">
    <property type="entry name" value="TPR REPEAT-CONTAINING PROTEIN MJ0263"/>
    <property type="match status" value="1"/>
</dbReference>
<proteinExistence type="predicted"/>
<keyword evidence="2 3" id="KW-0802">TPR repeat</keyword>
<dbReference type="InterPro" id="IPR051685">
    <property type="entry name" value="Ycf3/AcsC/BcsC/TPR_MFPF"/>
</dbReference>
<evidence type="ECO:0008006" key="6">
    <source>
        <dbReference type="Google" id="ProtNLM"/>
    </source>
</evidence>
<sequence length="189" mass="20997">MARSKVKNLLLLKQIHSAVSQIKKGKLDKALETLDKAETSARQSKSTDALYYILFTRGGILYSAKEYDQALEAYEKALEAGSDLLKTDPENADYQHYMGTTLSNTGNLLKKKSEIDKADEYYSQARKIYFDLIKKDPQNAVYQSYAGENLNNYGELLMESGSLEKACEILREAIEIYSGIAGKSAGPAA</sequence>
<dbReference type="InterPro" id="IPR011990">
    <property type="entry name" value="TPR-like_helical_dom_sf"/>
</dbReference>
<evidence type="ECO:0000313" key="4">
    <source>
        <dbReference type="EMBL" id="AGF95592.1"/>
    </source>
</evidence>
<keyword evidence="1" id="KW-0677">Repeat</keyword>
<dbReference type="HOGENOM" id="CLU_067741_1_0_2"/>
<dbReference type="InterPro" id="IPR019734">
    <property type="entry name" value="TPR_rpt"/>
</dbReference>
<dbReference type="InterPro" id="IPR013105">
    <property type="entry name" value="TPR_2"/>
</dbReference>
<dbReference type="PROSITE" id="PS50005">
    <property type="entry name" value="TPR"/>
    <property type="match status" value="1"/>
</dbReference>
<feature type="repeat" description="TPR" evidence="3">
    <location>
        <begin position="51"/>
        <end position="84"/>
    </location>
</feature>
<evidence type="ECO:0000256" key="2">
    <source>
        <dbReference type="ARBA" id="ARBA00022803"/>
    </source>
</evidence>
<dbReference type="SMART" id="SM00028">
    <property type="entry name" value="TPR"/>
    <property type="match status" value="3"/>
</dbReference>
<name>M1P5E7_METMZ</name>
<protein>
    <recommendedName>
        <fullName evidence="6">Tetratricopeptide repeat protein</fullName>
    </recommendedName>
</protein>
<reference evidence="4 5" key="1">
    <citation type="journal article" date="2013" name="Genome Announc.">
        <title>Complete Genome of a Methanosarcina mazei Strain Isolated from Sediment Samples from an Amazonian Flooded Area.</title>
        <authorList>
            <person name="Assis das Gracas D."/>
            <person name="Thiago Juca Ramos R."/>
            <person name="Vieira Araujo A.C."/>
            <person name="Zahlouth R."/>
            <person name="Ribeiro Carneiro A."/>
            <person name="Souza Lopes T."/>
            <person name="Azevedo Barauna R."/>
            <person name="Azevedo V."/>
            <person name="Cruz Schneider M.P."/>
            <person name="Pellizari V.H."/>
            <person name="Silva A."/>
        </authorList>
    </citation>
    <scope>NUCLEOTIDE SEQUENCE [LARGE SCALE GENOMIC DNA]</scope>
    <source>
        <strain evidence="4 5">Tuc01</strain>
    </source>
</reference>
<gene>
    <name evidence="4" type="ORF">MmTuc01_0137</name>
</gene>
<dbReference type="Pfam" id="PF13181">
    <property type="entry name" value="TPR_8"/>
    <property type="match status" value="1"/>
</dbReference>
<dbReference type="EMBL" id="CP004144">
    <property type="protein sequence ID" value="AGF95592.1"/>
    <property type="molecule type" value="Genomic_DNA"/>
</dbReference>
<organism evidence="4 5">
    <name type="scientific">Methanosarcina mazei Tuc01</name>
    <dbReference type="NCBI Taxonomy" id="1236903"/>
    <lineage>
        <taxon>Archaea</taxon>
        <taxon>Methanobacteriati</taxon>
        <taxon>Methanobacteriota</taxon>
        <taxon>Stenosarchaea group</taxon>
        <taxon>Methanomicrobia</taxon>
        <taxon>Methanosarcinales</taxon>
        <taxon>Methanosarcinaceae</taxon>
        <taxon>Methanosarcina</taxon>
    </lineage>
</organism>
<dbReference type="BioCyc" id="MMAZ1236903:G139K-132-MONOMER"/>
<dbReference type="SUPFAM" id="SSF48452">
    <property type="entry name" value="TPR-like"/>
    <property type="match status" value="1"/>
</dbReference>
<accession>M1P5E7</accession>
<dbReference type="PANTHER" id="PTHR44943">
    <property type="entry name" value="CELLULOSE SYNTHASE OPERON PROTEIN C"/>
    <property type="match status" value="1"/>
</dbReference>
<evidence type="ECO:0000256" key="1">
    <source>
        <dbReference type="ARBA" id="ARBA00022737"/>
    </source>
</evidence>
<dbReference type="AlphaFoldDB" id="M1P5E7"/>
<dbReference type="Gene3D" id="1.25.40.10">
    <property type="entry name" value="Tetratricopeptide repeat domain"/>
    <property type="match status" value="1"/>
</dbReference>
<dbReference type="Proteomes" id="UP000011718">
    <property type="component" value="Chromosome"/>
</dbReference>
<evidence type="ECO:0000313" key="5">
    <source>
        <dbReference type="Proteomes" id="UP000011718"/>
    </source>
</evidence>